<evidence type="ECO:0000313" key="2">
    <source>
        <dbReference type="EMBL" id="KTC97274.1"/>
    </source>
</evidence>
<comment type="caution">
    <text evidence="2">The sequence shown here is derived from an EMBL/GenBank/DDBJ whole genome shotgun (WGS) entry which is preliminary data.</text>
</comment>
<dbReference type="PATRIC" id="fig|45065.4.peg.2100"/>
<evidence type="ECO:0000259" key="1">
    <source>
        <dbReference type="Pfam" id="PF08241"/>
    </source>
</evidence>
<organism evidence="2 3">
    <name type="scientific">Legionella geestiana</name>
    <dbReference type="NCBI Taxonomy" id="45065"/>
    <lineage>
        <taxon>Bacteria</taxon>
        <taxon>Pseudomonadati</taxon>
        <taxon>Pseudomonadota</taxon>
        <taxon>Gammaproteobacteria</taxon>
        <taxon>Legionellales</taxon>
        <taxon>Legionellaceae</taxon>
        <taxon>Legionella</taxon>
    </lineage>
</organism>
<dbReference type="SUPFAM" id="SSF53335">
    <property type="entry name" value="S-adenosyl-L-methionine-dependent methyltransferases"/>
    <property type="match status" value="1"/>
</dbReference>
<proteinExistence type="predicted"/>
<dbReference type="Gene3D" id="3.40.50.150">
    <property type="entry name" value="Vaccinia Virus protein VP39"/>
    <property type="match status" value="1"/>
</dbReference>
<keyword evidence="2" id="KW-0489">Methyltransferase</keyword>
<dbReference type="InterPro" id="IPR029063">
    <property type="entry name" value="SAM-dependent_MTases_sf"/>
</dbReference>
<dbReference type="AlphaFoldDB" id="A0A0W0TP16"/>
<reference evidence="2 3" key="1">
    <citation type="submission" date="2015-11" db="EMBL/GenBank/DDBJ databases">
        <title>Genomic analysis of 38 Legionella species identifies large and diverse effector repertoires.</title>
        <authorList>
            <person name="Burstein D."/>
            <person name="Amaro F."/>
            <person name="Zusman T."/>
            <person name="Lifshitz Z."/>
            <person name="Cohen O."/>
            <person name="Gilbert J.A."/>
            <person name="Pupko T."/>
            <person name="Shuman H.A."/>
            <person name="Segal G."/>
        </authorList>
    </citation>
    <scope>NUCLEOTIDE SEQUENCE [LARGE SCALE GENOMIC DNA]</scope>
    <source>
        <strain evidence="2 3">ATCC 49504</strain>
    </source>
</reference>
<dbReference type="Pfam" id="PF08241">
    <property type="entry name" value="Methyltransf_11"/>
    <property type="match status" value="1"/>
</dbReference>
<dbReference type="PANTHER" id="PTHR43591:SF110">
    <property type="entry name" value="RHODANESE DOMAIN-CONTAINING PROTEIN"/>
    <property type="match status" value="1"/>
</dbReference>
<dbReference type="GO" id="GO:0008757">
    <property type="term" value="F:S-adenosylmethionine-dependent methyltransferase activity"/>
    <property type="evidence" value="ECO:0007669"/>
    <property type="project" value="InterPro"/>
</dbReference>
<protein>
    <submittedName>
        <fullName evidence="2">SAM dependent methyltransferase</fullName>
    </submittedName>
</protein>
<sequence length="251" mass="28234">MKLNDYSFKAKEYAIADNGGTTHVAFKNIPALINKHASGKKTLDYGCGTGCSTLFLAETGLDVEGVDICPHMLQEASNHTDIPLTLIQSAQLPYDNNCFNIVFSSFVLFEIGSKAEMIDVFNEIYRVLAPGGVFISITGTEELYKKKWLTMDVDFPENKNLKSGDIAKVLLSDVNVLVYDYYWTHEDYLEVINKTHFMHVETMRPLGDKNDGYAWIDEEKYPPYVIYILKKGFTAYPAQTGNKPKSGCFVC</sequence>
<feature type="domain" description="Methyltransferase type 11" evidence="1">
    <location>
        <begin position="43"/>
        <end position="135"/>
    </location>
</feature>
<keyword evidence="2" id="KW-0808">Transferase</keyword>
<evidence type="ECO:0000313" key="3">
    <source>
        <dbReference type="Proteomes" id="UP000054785"/>
    </source>
</evidence>
<dbReference type="CDD" id="cd02440">
    <property type="entry name" value="AdoMet_MTases"/>
    <property type="match status" value="1"/>
</dbReference>
<dbReference type="InterPro" id="IPR013216">
    <property type="entry name" value="Methyltransf_11"/>
</dbReference>
<accession>A0A0W0TP16</accession>
<keyword evidence="3" id="KW-1185">Reference proteome</keyword>
<dbReference type="EMBL" id="LNYC01000072">
    <property type="protein sequence ID" value="KTC97274.1"/>
    <property type="molecule type" value="Genomic_DNA"/>
</dbReference>
<dbReference type="PANTHER" id="PTHR43591">
    <property type="entry name" value="METHYLTRANSFERASE"/>
    <property type="match status" value="1"/>
</dbReference>
<dbReference type="Proteomes" id="UP000054785">
    <property type="component" value="Unassembled WGS sequence"/>
</dbReference>
<name>A0A0W0TP16_9GAMM</name>
<dbReference type="GO" id="GO:0032259">
    <property type="term" value="P:methylation"/>
    <property type="evidence" value="ECO:0007669"/>
    <property type="project" value="UniProtKB-KW"/>
</dbReference>
<dbReference type="STRING" id="45065.Lgee_1935"/>
<gene>
    <name evidence="2" type="ORF">Lgee_1935</name>
</gene>